<evidence type="ECO:0000313" key="8">
    <source>
        <dbReference type="EMBL" id="CAH2057474.1"/>
    </source>
</evidence>
<evidence type="ECO:0000259" key="7">
    <source>
        <dbReference type="Pfam" id="PF00892"/>
    </source>
</evidence>
<protein>
    <recommendedName>
        <fullName evidence="6">WAT1-related protein</fullName>
    </recommendedName>
</protein>
<dbReference type="InterPro" id="IPR000620">
    <property type="entry name" value="EamA_dom"/>
</dbReference>
<keyword evidence="3 6" id="KW-0812">Transmembrane</keyword>
<feature type="transmembrane region" description="Helical" evidence="6">
    <location>
        <begin position="67"/>
        <end position="86"/>
    </location>
</feature>
<comment type="similarity">
    <text evidence="2 6">Belongs to the drug/metabolite transporter (DMT) superfamily. Plant drug/metabolite exporter (P-DME) (TC 2.A.7.4) family.</text>
</comment>
<evidence type="ECO:0000256" key="3">
    <source>
        <dbReference type="ARBA" id="ARBA00022692"/>
    </source>
</evidence>
<dbReference type="Pfam" id="PF00892">
    <property type="entry name" value="EamA"/>
    <property type="match status" value="1"/>
</dbReference>
<evidence type="ECO:0000256" key="5">
    <source>
        <dbReference type="ARBA" id="ARBA00023136"/>
    </source>
</evidence>
<feature type="transmembrane region" description="Helical" evidence="6">
    <location>
        <begin position="27"/>
        <end position="47"/>
    </location>
</feature>
<comment type="subcellular location">
    <subcellularLocation>
        <location evidence="1 6">Membrane</location>
        <topology evidence="1 6">Multi-pass membrane protein</topology>
    </subcellularLocation>
</comment>
<organism evidence="8 9">
    <name type="scientific">Thlaspi arvense</name>
    <name type="common">Field penny-cress</name>
    <dbReference type="NCBI Taxonomy" id="13288"/>
    <lineage>
        <taxon>Eukaryota</taxon>
        <taxon>Viridiplantae</taxon>
        <taxon>Streptophyta</taxon>
        <taxon>Embryophyta</taxon>
        <taxon>Tracheophyta</taxon>
        <taxon>Spermatophyta</taxon>
        <taxon>Magnoliopsida</taxon>
        <taxon>eudicotyledons</taxon>
        <taxon>Gunneridae</taxon>
        <taxon>Pentapetalae</taxon>
        <taxon>rosids</taxon>
        <taxon>malvids</taxon>
        <taxon>Brassicales</taxon>
        <taxon>Brassicaceae</taxon>
        <taxon>Thlaspideae</taxon>
        <taxon>Thlaspi</taxon>
    </lineage>
</organism>
<keyword evidence="4 6" id="KW-1133">Transmembrane helix</keyword>
<evidence type="ECO:0000313" key="9">
    <source>
        <dbReference type="Proteomes" id="UP000836841"/>
    </source>
</evidence>
<reference evidence="8 9" key="1">
    <citation type="submission" date="2022-03" db="EMBL/GenBank/DDBJ databases">
        <authorList>
            <person name="Nunn A."/>
            <person name="Chopra R."/>
            <person name="Nunn A."/>
            <person name="Contreras Garrido A."/>
        </authorList>
    </citation>
    <scope>NUCLEOTIDE SEQUENCE [LARGE SCALE GENOMIC DNA]</scope>
</reference>
<feature type="transmembrane region" description="Helical" evidence="6">
    <location>
        <begin position="93"/>
        <end position="114"/>
    </location>
</feature>
<dbReference type="EMBL" id="CAJVSB020000674">
    <property type="protein sequence ID" value="CAH2057474.1"/>
    <property type="molecule type" value="Genomic_DNA"/>
</dbReference>
<comment type="caution">
    <text evidence="8">The sequence shown here is derived from an EMBL/GenBank/DDBJ whole genome shotgun (WGS) entry which is preliminary data.</text>
</comment>
<evidence type="ECO:0000256" key="2">
    <source>
        <dbReference type="ARBA" id="ARBA00007635"/>
    </source>
</evidence>
<comment type="caution">
    <text evidence="6">Lacks conserved residue(s) required for the propagation of feature annotation.</text>
</comment>
<dbReference type="InterPro" id="IPR037185">
    <property type="entry name" value="EmrE-like"/>
</dbReference>
<feature type="domain" description="EamA" evidence="7">
    <location>
        <begin position="36"/>
        <end position="137"/>
    </location>
</feature>
<evidence type="ECO:0000256" key="1">
    <source>
        <dbReference type="ARBA" id="ARBA00004141"/>
    </source>
</evidence>
<dbReference type="Proteomes" id="UP000836841">
    <property type="component" value="Unassembled WGS sequence"/>
</dbReference>
<accession>A0AAU9S4V4</accession>
<evidence type="ECO:0000256" key="4">
    <source>
        <dbReference type="ARBA" id="ARBA00022989"/>
    </source>
</evidence>
<gene>
    <name evidence="8" type="ORF">TAV2_LOCUS12176</name>
</gene>
<dbReference type="SUPFAM" id="SSF103481">
    <property type="entry name" value="Multidrug resistance efflux transporter EmrE"/>
    <property type="match status" value="1"/>
</dbReference>
<evidence type="ECO:0000256" key="6">
    <source>
        <dbReference type="RuleBase" id="RU363077"/>
    </source>
</evidence>
<name>A0AAU9S4V4_THLAR</name>
<dbReference type="GO" id="GO:0022857">
    <property type="term" value="F:transmembrane transporter activity"/>
    <property type="evidence" value="ECO:0007669"/>
    <property type="project" value="InterPro"/>
</dbReference>
<keyword evidence="5 6" id="KW-0472">Membrane</keyword>
<keyword evidence="9" id="KW-1185">Reference proteome</keyword>
<proteinExistence type="inferred from homology"/>
<dbReference type="InterPro" id="IPR030184">
    <property type="entry name" value="WAT1-related"/>
</dbReference>
<feature type="transmembrane region" description="Helical" evidence="6">
    <location>
        <begin position="120"/>
        <end position="139"/>
    </location>
</feature>
<sequence length="161" mass="17420">ITLSSNLYCVGINYTSATLAAASTNTIPAITFIMALLFSCIQSAVWAVAMERKASSWKLGWDVNLLSVAYCGIIVSAVAYCLRVWVIEAKGPVFAATFTPFSLIMTAICSAILWKEALHWGSACGALLLVGGLYSVLWGKHREAKAHQIQVKSEETRVETT</sequence>
<dbReference type="PANTHER" id="PTHR31218">
    <property type="entry name" value="WAT1-RELATED PROTEIN"/>
    <property type="match status" value="1"/>
</dbReference>
<feature type="non-terminal residue" evidence="8">
    <location>
        <position position="1"/>
    </location>
</feature>
<dbReference type="AlphaFoldDB" id="A0AAU9S4V4"/>
<dbReference type="GO" id="GO:0016020">
    <property type="term" value="C:membrane"/>
    <property type="evidence" value="ECO:0007669"/>
    <property type="project" value="UniProtKB-SubCell"/>
</dbReference>